<dbReference type="AlphaFoldDB" id="A0A1Y1JNZ0"/>
<keyword evidence="1" id="KW-0812">Transmembrane</keyword>
<sequence>MSEDIILDLIKECDNCNDNVFQGDNELFKKLDSKLEDYDCNNTCQLHTVYNIPNNNDIKKFYLFLYNKILDIRHYDNNNCTCLNLWIKKKEIQYRNNSLTNNYMQLWNNLIKKLFQELHSTSADGCDDDYCCNWKPNIPESIFSSEITSGTIKVSTVFSSELSLKNSSFFHSPIKYILSVCITMLISTIFIFYLVYNSNRIKTFLYNKSILKFLIKKNFKKPNIYGNYEDFLLDSTNNRIMVPYMSNNNF</sequence>
<reference evidence="3" key="1">
    <citation type="submission" date="2017-04" db="EMBL/GenBank/DDBJ databases">
        <title>Plasmodium gonderi genome.</title>
        <authorList>
            <person name="Arisue N."/>
            <person name="Honma H."/>
            <person name="Kawai S."/>
            <person name="Tougan T."/>
            <person name="Tanabe K."/>
            <person name="Horii T."/>
        </authorList>
    </citation>
    <scope>NUCLEOTIDE SEQUENCE [LARGE SCALE GENOMIC DNA]</scope>
    <source>
        <strain evidence="3">ATCC 30045</strain>
    </source>
</reference>
<evidence type="ECO:0000313" key="3">
    <source>
        <dbReference type="Proteomes" id="UP000195521"/>
    </source>
</evidence>
<protein>
    <submittedName>
        <fullName evidence="2">Variable surface protein</fullName>
    </submittedName>
</protein>
<gene>
    <name evidence="2" type="ORF">PGO_001605</name>
</gene>
<dbReference type="GeneID" id="39744997"/>
<evidence type="ECO:0000313" key="2">
    <source>
        <dbReference type="EMBL" id="GAW84189.1"/>
    </source>
</evidence>
<accession>A0A1Y1JNZ0</accession>
<evidence type="ECO:0000256" key="1">
    <source>
        <dbReference type="SAM" id="Phobius"/>
    </source>
</evidence>
<dbReference type="Proteomes" id="UP000195521">
    <property type="component" value="Unassembled WGS sequence"/>
</dbReference>
<comment type="caution">
    <text evidence="2">The sequence shown here is derived from an EMBL/GenBank/DDBJ whole genome shotgun (WGS) entry which is preliminary data.</text>
</comment>
<dbReference type="EMBL" id="BDQF01000163">
    <property type="protein sequence ID" value="GAW84189.1"/>
    <property type="molecule type" value="Genomic_DNA"/>
</dbReference>
<dbReference type="RefSeq" id="XP_028546778.1">
    <property type="nucleotide sequence ID" value="XM_028690977.1"/>
</dbReference>
<keyword evidence="1" id="KW-0472">Membrane</keyword>
<organism evidence="2 3">
    <name type="scientific">Plasmodium gonderi</name>
    <dbReference type="NCBI Taxonomy" id="77519"/>
    <lineage>
        <taxon>Eukaryota</taxon>
        <taxon>Sar</taxon>
        <taxon>Alveolata</taxon>
        <taxon>Apicomplexa</taxon>
        <taxon>Aconoidasida</taxon>
        <taxon>Haemosporida</taxon>
        <taxon>Plasmodiidae</taxon>
        <taxon>Plasmodium</taxon>
        <taxon>Plasmodium (Plasmodium)</taxon>
    </lineage>
</organism>
<keyword evidence="1" id="KW-1133">Transmembrane helix</keyword>
<proteinExistence type="predicted"/>
<feature type="transmembrane region" description="Helical" evidence="1">
    <location>
        <begin position="176"/>
        <end position="196"/>
    </location>
</feature>
<name>A0A1Y1JNZ0_PLAGO</name>
<keyword evidence="3" id="KW-1185">Reference proteome</keyword>